<keyword evidence="3" id="KW-0808">Transferase</keyword>
<dbReference type="InterPro" id="IPR011009">
    <property type="entry name" value="Kinase-like_dom_sf"/>
</dbReference>
<feature type="compositionally biased region" description="Pro residues" evidence="10">
    <location>
        <begin position="79"/>
        <end position="89"/>
    </location>
</feature>
<organism evidence="12 13">
    <name type="scientific">Dothidotthia symphoricarpi CBS 119687</name>
    <dbReference type="NCBI Taxonomy" id="1392245"/>
    <lineage>
        <taxon>Eukaryota</taxon>
        <taxon>Fungi</taxon>
        <taxon>Dikarya</taxon>
        <taxon>Ascomycota</taxon>
        <taxon>Pezizomycotina</taxon>
        <taxon>Dothideomycetes</taxon>
        <taxon>Pleosporomycetidae</taxon>
        <taxon>Pleosporales</taxon>
        <taxon>Dothidotthiaceae</taxon>
        <taxon>Dothidotthia</taxon>
    </lineage>
</organism>
<dbReference type="RefSeq" id="XP_033524034.1">
    <property type="nucleotide sequence ID" value="XM_033663779.1"/>
</dbReference>
<dbReference type="PANTHER" id="PTHR24343:SF137">
    <property type="entry name" value="SERINE_THREONINE-PROTEIN KINASE HRK1"/>
    <property type="match status" value="1"/>
</dbReference>
<comment type="catalytic activity">
    <reaction evidence="7">
        <text>L-threonyl-[protein] + ATP = O-phospho-L-threonyl-[protein] + ADP + H(+)</text>
        <dbReference type="Rhea" id="RHEA:46608"/>
        <dbReference type="Rhea" id="RHEA-COMP:11060"/>
        <dbReference type="Rhea" id="RHEA-COMP:11605"/>
        <dbReference type="ChEBI" id="CHEBI:15378"/>
        <dbReference type="ChEBI" id="CHEBI:30013"/>
        <dbReference type="ChEBI" id="CHEBI:30616"/>
        <dbReference type="ChEBI" id="CHEBI:61977"/>
        <dbReference type="ChEBI" id="CHEBI:456216"/>
        <dbReference type="EC" id="2.7.11.1"/>
    </reaction>
</comment>
<accession>A0A6A6AEW1</accession>
<keyword evidence="4 9" id="KW-0547">Nucleotide-binding</keyword>
<dbReference type="GO" id="GO:0005524">
    <property type="term" value="F:ATP binding"/>
    <property type="evidence" value="ECO:0007669"/>
    <property type="project" value="UniProtKB-UniRule"/>
</dbReference>
<feature type="domain" description="Protein kinase" evidence="11">
    <location>
        <begin position="412"/>
        <end position="717"/>
    </location>
</feature>
<evidence type="ECO:0000256" key="2">
    <source>
        <dbReference type="ARBA" id="ARBA00022527"/>
    </source>
</evidence>
<evidence type="ECO:0000259" key="11">
    <source>
        <dbReference type="PROSITE" id="PS50011"/>
    </source>
</evidence>
<feature type="compositionally biased region" description="Pro residues" evidence="10">
    <location>
        <begin position="748"/>
        <end position="757"/>
    </location>
</feature>
<comment type="catalytic activity">
    <reaction evidence="8">
        <text>L-seryl-[protein] + ATP = O-phospho-L-seryl-[protein] + ADP + H(+)</text>
        <dbReference type="Rhea" id="RHEA:17989"/>
        <dbReference type="Rhea" id="RHEA-COMP:9863"/>
        <dbReference type="Rhea" id="RHEA-COMP:11604"/>
        <dbReference type="ChEBI" id="CHEBI:15378"/>
        <dbReference type="ChEBI" id="CHEBI:29999"/>
        <dbReference type="ChEBI" id="CHEBI:30616"/>
        <dbReference type="ChEBI" id="CHEBI:83421"/>
        <dbReference type="ChEBI" id="CHEBI:456216"/>
        <dbReference type="EC" id="2.7.11.1"/>
    </reaction>
</comment>
<evidence type="ECO:0000256" key="9">
    <source>
        <dbReference type="PROSITE-ProRule" id="PRU10141"/>
    </source>
</evidence>
<dbReference type="PROSITE" id="PS00107">
    <property type="entry name" value="PROTEIN_KINASE_ATP"/>
    <property type="match status" value="1"/>
</dbReference>
<feature type="compositionally biased region" description="Low complexity" evidence="10">
    <location>
        <begin position="286"/>
        <end position="298"/>
    </location>
</feature>
<feature type="compositionally biased region" description="Polar residues" evidence="10">
    <location>
        <begin position="640"/>
        <end position="671"/>
    </location>
</feature>
<dbReference type="Proteomes" id="UP000799771">
    <property type="component" value="Unassembled WGS sequence"/>
</dbReference>
<dbReference type="InterPro" id="IPR000719">
    <property type="entry name" value="Prot_kinase_dom"/>
</dbReference>
<keyword evidence="13" id="KW-1185">Reference proteome</keyword>
<feature type="compositionally biased region" description="Basic and acidic residues" evidence="10">
    <location>
        <begin position="356"/>
        <end position="368"/>
    </location>
</feature>
<evidence type="ECO:0000313" key="13">
    <source>
        <dbReference type="Proteomes" id="UP000799771"/>
    </source>
</evidence>
<dbReference type="InterPro" id="IPR008271">
    <property type="entry name" value="Ser/Thr_kinase_AS"/>
</dbReference>
<name>A0A6A6AEW1_9PLEO</name>
<dbReference type="AlphaFoldDB" id="A0A6A6AEW1"/>
<feature type="compositionally biased region" description="Basic and acidic residues" evidence="10">
    <location>
        <begin position="119"/>
        <end position="128"/>
    </location>
</feature>
<dbReference type="PANTHER" id="PTHR24343">
    <property type="entry name" value="SERINE/THREONINE KINASE"/>
    <property type="match status" value="1"/>
</dbReference>
<feature type="region of interest" description="Disordered" evidence="10">
    <location>
        <begin position="636"/>
        <end position="672"/>
    </location>
</feature>
<feature type="compositionally biased region" description="Low complexity" evidence="10">
    <location>
        <begin position="162"/>
        <end position="177"/>
    </location>
</feature>
<protein>
    <recommendedName>
        <fullName evidence="1">non-specific serine/threonine protein kinase</fullName>
        <ecNumber evidence="1">2.7.11.1</ecNumber>
    </recommendedName>
</protein>
<dbReference type="GeneID" id="54404211"/>
<evidence type="ECO:0000256" key="10">
    <source>
        <dbReference type="SAM" id="MobiDB-lite"/>
    </source>
</evidence>
<evidence type="ECO:0000256" key="4">
    <source>
        <dbReference type="ARBA" id="ARBA00022741"/>
    </source>
</evidence>
<evidence type="ECO:0000313" key="12">
    <source>
        <dbReference type="EMBL" id="KAF2129645.1"/>
    </source>
</evidence>
<dbReference type="PROSITE" id="PS50011">
    <property type="entry name" value="PROTEIN_KINASE_DOM"/>
    <property type="match status" value="1"/>
</dbReference>
<dbReference type="Pfam" id="PF00069">
    <property type="entry name" value="Pkinase"/>
    <property type="match status" value="1"/>
</dbReference>
<feature type="binding site" evidence="9">
    <location>
        <position position="441"/>
    </location>
    <ligand>
        <name>ATP</name>
        <dbReference type="ChEBI" id="CHEBI:30616"/>
    </ligand>
</feature>
<feature type="compositionally biased region" description="Polar residues" evidence="10">
    <location>
        <begin position="1"/>
        <end position="13"/>
    </location>
</feature>
<reference evidence="12" key="1">
    <citation type="journal article" date="2020" name="Stud. Mycol.">
        <title>101 Dothideomycetes genomes: a test case for predicting lifestyles and emergence of pathogens.</title>
        <authorList>
            <person name="Haridas S."/>
            <person name="Albert R."/>
            <person name="Binder M."/>
            <person name="Bloem J."/>
            <person name="Labutti K."/>
            <person name="Salamov A."/>
            <person name="Andreopoulos B."/>
            <person name="Baker S."/>
            <person name="Barry K."/>
            <person name="Bills G."/>
            <person name="Bluhm B."/>
            <person name="Cannon C."/>
            <person name="Castanera R."/>
            <person name="Culley D."/>
            <person name="Daum C."/>
            <person name="Ezra D."/>
            <person name="Gonzalez J."/>
            <person name="Henrissat B."/>
            <person name="Kuo A."/>
            <person name="Liang C."/>
            <person name="Lipzen A."/>
            <person name="Lutzoni F."/>
            <person name="Magnuson J."/>
            <person name="Mondo S."/>
            <person name="Nolan M."/>
            <person name="Ohm R."/>
            <person name="Pangilinan J."/>
            <person name="Park H.-J."/>
            <person name="Ramirez L."/>
            <person name="Alfaro M."/>
            <person name="Sun H."/>
            <person name="Tritt A."/>
            <person name="Yoshinaga Y."/>
            <person name="Zwiers L.-H."/>
            <person name="Turgeon B."/>
            <person name="Goodwin S."/>
            <person name="Spatafora J."/>
            <person name="Crous P."/>
            <person name="Grigoriev I."/>
        </authorList>
    </citation>
    <scope>NUCLEOTIDE SEQUENCE</scope>
    <source>
        <strain evidence="12">CBS 119687</strain>
    </source>
</reference>
<feature type="compositionally biased region" description="Basic and acidic residues" evidence="10">
    <location>
        <begin position="303"/>
        <end position="312"/>
    </location>
</feature>
<dbReference type="Gene3D" id="1.10.510.10">
    <property type="entry name" value="Transferase(Phosphotransferase) domain 1"/>
    <property type="match status" value="2"/>
</dbReference>
<dbReference type="EMBL" id="ML977506">
    <property type="protein sequence ID" value="KAF2129645.1"/>
    <property type="molecule type" value="Genomic_DNA"/>
</dbReference>
<feature type="region of interest" description="Disordered" evidence="10">
    <location>
        <begin position="1"/>
        <end position="400"/>
    </location>
</feature>
<dbReference type="PROSITE" id="PS00108">
    <property type="entry name" value="PROTEIN_KINASE_ST"/>
    <property type="match status" value="1"/>
</dbReference>
<feature type="compositionally biased region" description="Pro residues" evidence="10">
    <location>
        <begin position="144"/>
        <end position="153"/>
    </location>
</feature>
<dbReference type="SUPFAM" id="SSF56112">
    <property type="entry name" value="Protein kinase-like (PK-like)"/>
    <property type="match status" value="1"/>
</dbReference>
<feature type="compositionally biased region" description="Basic and acidic residues" evidence="10">
    <location>
        <begin position="727"/>
        <end position="741"/>
    </location>
</feature>
<evidence type="ECO:0000256" key="5">
    <source>
        <dbReference type="ARBA" id="ARBA00022777"/>
    </source>
</evidence>
<evidence type="ECO:0000256" key="3">
    <source>
        <dbReference type="ARBA" id="ARBA00022679"/>
    </source>
</evidence>
<keyword evidence="2" id="KW-0723">Serine/threonine-protein kinase</keyword>
<evidence type="ECO:0000256" key="1">
    <source>
        <dbReference type="ARBA" id="ARBA00012513"/>
    </source>
</evidence>
<gene>
    <name evidence="12" type="ORF">P153DRAFT_291612</name>
</gene>
<keyword evidence="6 9" id="KW-0067">ATP-binding</keyword>
<dbReference type="GO" id="GO:0004674">
    <property type="term" value="F:protein serine/threonine kinase activity"/>
    <property type="evidence" value="ECO:0007669"/>
    <property type="project" value="UniProtKB-KW"/>
</dbReference>
<dbReference type="SMART" id="SM00220">
    <property type="entry name" value="S_TKc"/>
    <property type="match status" value="1"/>
</dbReference>
<feature type="compositionally biased region" description="Polar residues" evidence="10">
    <location>
        <begin position="386"/>
        <end position="397"/>
    </location>
</feature>
<evidence type="ECO:0000256" key="8">
    <source>
        <dbReference type="ARBA" id="ARBA00048679"/>
    </source>
</evidence>
<sequence>MATTPQEAPQSVRFSDVHEEIHPAQAVQDVAGLAGAEDAPREGPLSPQAEAELRNLSSTLQKARLQTKRMENFSYEPVSLPPSRAPSPSPVSRTASSHSTSHLQSSMHSPPLTPAGTSSRDDKHDAAVQHRKLSSDPAMMTPQVSPPHEPPPTSMDASVHEQQPQSQAVAASQMPSSRPFSVSDVPDVVQPLPRHGPTFTVGPAGDSLPVSRDASPSGSAGSRTPGHHSPGTTTPTPVTFSRPFTPHGDRDDPYSRSKRAPQPRNLDSLDARFIFGGRDSRKRNSHSASSSTTSLAARNKGSASDRDDDKRSSVFSSYGKPSSRHNSDIESDAKSSSGKHHGSMSELKRFFRIGQKHKDKDKSEKQEKSPAPSIKKARPSRVSRAGTMTPSITQGTASVPFADDHGLESKYGKFGKVLGSGAGGSVRLMKRSSDGTTFAVKQFRARHSYESEREYSKKVTAEFCIGSTLHHGNIIETMDLVNEKGNYYVVMEYAPFDLFAIVMTGKMSREEVNCCTLQIFNGVSYIHSMGLAHRDLKLDNVVVNEHGIMKIIDFGSAAVFRYPFENEIVLASGIVGSDPYLAPEVYDLSKYDPQPTDIWSLAIIFCCMTLRRFPWKAPRVSDNSYKLFVSPPNDGPKSITGLSTGVQSEPASPRHSTTNDITSSANGQAAQQPPVIKGPWRLLRLLPRESRHIIGKMLEVDPKKRATLPEIMSDKWIENSHVCSQEDGGRVIRSPGHEHTLEPGAGAAPPPNPPQKK</sequence>
<evidence type="ECO:0000256" key="6">
    <source>
        <dbReference type="ARBA" id="ARBA00022840"/>
    </source>
</evidence>
<dbReference type="EC" id="2.7.11.1" evidence="1"/>
<dbReference type="FunFam" id="1.10.510.10:FF:000595">
    <property type="entry name" value="Protein kinase, putative (AFU_orthologue AFUA_5G11840)"/>
    <property type="match status" value="1"/>
</dbReference>
<dbReference type="InterPro" id="IPR017441">
    <property type="entry name" value="Protein_kinase_ATP_BS"/>
</dbReference>
<proteinExistence type="predicted"/>
<dbReference type="GO" id="GO:0005829">
    <property type="term" value="C:cytosol"/>
    <property type="evidence" value="ECO:0007669"/>
    <property type="project" value="TreeGrafter"/>
</dbReference>
<evidence type="ECO:0000256" key="7">
    <source>
        <dbReference type="ARBA" id="ARBA00047899"/>
    </source>
</evidence>
<keyword evidence="5 12" id="KW-0418">Kinase</keyword>
<dbReference type="OrthoDB" id="6513151at2759"/>
<feature type="region of interest" description="Disordered" evidence="10">
    <location>
        <begin position="727"/>
        <end position="757"/>
    </location>
</feature>
<feature type="compositionally biased region" description="Low complexity" evidence="10">
    <location>
        <begin position="223"/>
        <end position="246"/>
    </location>
</feature>
<feature type="compositionally biased region" description="Low complexity" evidence="10">
    <location>
        <begin position="90"/>
        <end position="109"/>
    </location>
</feature>